<dbReference type="STRING" id="139420.A0A371CIK0"/>
<dbReference type="EMBL" id="KZ857586">
    <property type="protein sequence ID" value="RDX40117.1"/>
    <property type="molecule type" value="Genomic_DNA"/>
</dbReference>
<protein>
    <submittedName>
        <fullName evidence="1">Uncharacterized protein</fullName>
    </submittedName>
</protein>
<name>A0A371CIK0_9APHY</name>
<keyword evidence="2" id="KW-1185">Reference proteome</keyword>
<sequence length="55" mass="6462">NQCEDLSWWPKPTTWASSGMYTGIWNPWNEDWFQKRLSGIRNGTAQPMNASSWRS</sequence>
<dbReference type="Proteomes" id="UP000256964">
    <property type="component" value="Unassembled WGS sequence"/>
</dbReference>
<feature type="non-terminal residue" evidence="1">
    <location>
        <position position="1"/>
    </location>
</feature>
<gene>
    <name evidence="1" type="ORF">OH76DRAFT_1305915</name>
</gene>
<organism evidence="1 2">
    <name type="scientific">Lentinus brumalis</name>
    <dbReference type="NCBI Taxonomy" id="2498619"/>
    <lineage>
        <taxon>Eukaryota</taxon>
        <taxon>Fungi</taxon>
        <taxon>Dikarya</taxon>
        <taxon>Basidiomycota</taxon>
        <taxon>Agaricomycotina</taxon>
        <taxon>Agaricomycetes</taxon>
        <taxon>Polyporales</taxon>
        <taxon>Polyporaceae</taxon>
        <taxon>Lentinus</taxon>
    </lineage>
</organism>
<accession>A0A371CIK0</accession>
<dbReference type="OrthoDB" id="2748643at2759"/>
<dbReference type="AlphaFoldDB" id="A0A371CIK0"/>
<evidence type="ECO:0000313" key="2">
    <source>
        <dbReference type="Proteomes" id="UP000256964"/>
    </source>
</evidence>
<reference evidence="1 2" key="1">
    <citation type="journal article" date="2018" name="Biotechnol. Biofuels">
        <title>Integrative visual omics of the white-rot fungus Polyporus brumalis exposes the biotechnological potential of its oxidative enzymes for delignifying raw plant biomass.</title>
        <authorList>
            <person name="Miyauchi S."/>
            <person name="Rancon A."/>
            <person name="Drula E."/>
            <person name="Hage H."/>
            <person name="Chaduli D."/>
            <person name="Favel A."/>
            <person name="Grisel S."/>
            <person name="Henrissat B."/>
            <person name="Herpoel-Gimbert I."/>
            <person name="Ruiz-Duenas F.J."/>
            <person name="Chevret D."/>
            <person name="Hainaut M."/>
            <person name="Lin J."/>
            <person name="Wang M."/>
            <person name="Pangilinan J."/>
            <person name="Lipzen A."/>
            <person name="Lesage-Meessen L."/>
            <person name="Navarro D."/>
            <person name="Riley R."/>
            <person name="Grigoriev I.V."/>
            <person name="Zhou S."/>
            <person name="Raouche S."/>
            <person name="Rosso M.N."/>
        </authorList>
    </citation>
    <scope>NUCLEOTIDE SEQUENCE [LARGE SCALE GENOMIC DNA]</scope>
    <source>
        <strain evidence="1 2">BRFM 1820</strain>
    </source>
</reference>
<proteinExistence type="predicted"/>
<evidence type="ECO:0000313" key="1">
    <source>
        <dbReference type="EMBL" id="RDX40117.1"/>
    </source>
</evidence>
<feature type="non-terminal residue" evidence="1">
    <location>
        <position position="55"/>
    </location>
</feature>